<dbReference type="InterPro" id="IPR028098">
    <property type="entry name" value="Glyco_trans_4-like_N"/>
</dbReference>
<evidence type="ECO:0000256" key="2">
    <source>
        <dbReference type="ARBA" id="ARBA00022679"/>
    </source>
</evidence>
<dbReference type="Proteomes" id="UP001213972">
    <property type="component" value="Chromosome"/>
</dbReference>
<dbReference type="SUPFAM" id="SSF53756">
    <property type="entry name" value="UDP-Glycosyltransferase/glycogen phosphorylase"/>
    <property type="match status" value="1"/>
</dbReference>
<keyword evidence="1 5" id="KW-0328">Glycosyltransferase</keyword>
<dbReference type="EMBL" id="CP119321">
    <property type="protein sequence ID" value="WEK13373.1"/>
    <property type="molecule type" value="Genomic_DNA"/>
</dbReference>
<evidence type="ECO:0000313" key="6">
    <source>
        <dbReference type="Proteomes" id="UP001213972"/>
    </source>
</evidence>
<evidence type="ECO:0000256" key="1">
    <source>
        <dbReference type="ARBA" id="ARBA00022676"/>
    </source>
</evidence>
<dbReference type="EC" id="2.4.-.-" evidence="5"/>
<dbReference type="Gene3D" id="3.40.50.2000">
    <property type="entry name" value="Glycogen Phosphorylase B"/>
    <property type="match status" value="2"/>
</dbReference>
<dbReference type="AlphaFoldDB" id="A0AAJ5W183"/>
<reference evidence="5" key="1">
    <citation type="submission" date="2023-03" db="EMBL/GenBank/DDBJ databases">
        <title>Andean soil-derived lignocellulolytic bacterial consortium as a source of novel taxa and putative plastic-active enzymes.</title>
        <authorList>
            <person name="Diaz-Garcia L."/>
            <person name="Chuvochina M."/>
            <person name="Feuerriegel G."/>
            <person name="Bunk B."/>
            <person name="Sproer C."/>
            <person name="Streit W.R."/>
            <person name="Rodriguez L.M."/>
            <person name="Overmann J."/>
            <person name="Jimenez D.J."/>
        </authorList>
    </citation>
    <scope>NUCLEOTIDE SEQUENCE</scope>
    <source>
        <strain evidence="5">MAG 4610</strain>
    </source>
</reference>
<feature type="domain" description="Glycosyltransferase subfamily 4-like N-terminal" evidence="4">
    <location>
        <begin position="18"/>
        <end position="178"/>
    </location>
</feature>
<dbReference type="PANTHER" id="PTHR12526:SF510">
    <property type="entry name" value="D-INOSITOL 3-PHOSPHATE GLYCOSYLTRANSFERASE"/>
    <property type="match status" value="1"/>
</dbReference>
<dbReference type="InterPro" id="IPR001296">
    <property type="entry name" value="Glyco_trans_1"/>
</dbReference>
<dbReference type="GO" id="GO:0016757">
    <property type="term" value="F:glycosyltransferase activity"/>
    <property type="evidence" value="ECO:0007669"/>
    <property type="project" value="UniProtKB-KW"/>
</dbReference>
<dbReference type="PANTHER" id="PTHR12526">
    <property type="entry name" value="GLYCOSYLTRANSFERASE"/>
    <property type="match status" value="1"/>
</dbReference>
<protein>
    <submittedName>
        <fullName evidence="5">Glycosyltransferase</fullName>
        <ecNumber evidence="5">2.4.-.-</ecNumber>
    </submittedName>
</protein>
<organism evidence="5 6">
    <name type="scientific">Candidatus Microbacterium phytovorans</name>
    <dbReference type="NCBI Taxonomy" id="3121374"/>
    <lineage>
        <taxon>Bacteria</taxon>
        <taxon>Bacillati</taxon>
        <taxon>Actinomycetota</taxon>
        <taxon>Actinomycetes</taxon>
        <taxon>Micrococcales</taxon>
        <taxon>Microbacteriaceae</taxon>
        <taxon>Microbacterium</taxon>
    </lineage>
</organism>
<dbReference type="Pfam" id="PF13439">
    <property type="entry name" value="Glyco_transf_4"/>
    <property type="match status" value="1"/>
</dbReference>
<feature type="domain" description="Glycosyl transferase family 1" evidence="3">
    <location>
        <begin position="185"/>
        <end position="352"/>
    </location>
</feature>
<evidence type="ECO:0000259" key="3">
    <source>
        <dbReference type="Pfam" id="PF00534"/>
    </source>
</evidence>
<sequence length="386" mass="41325">MRIAHVLTYISADGAFGGPLAVLSEQTSELARRGHRVEVFAGWDGVAAFAPEGVVAHLFPARQAVPGAGFSGLIAPGLRRALQRRRDDFDVIHVHLARDLVTLPVAHAFRRGRGPRLFLQPHGMVKPDARLRARVFDRWVRPVLRGATGTFALTDTDAGRLRAVEPQVRILDLPNGVSVPPAVERAVDGRPEVLFLARLQPRKRVLLFADAAHRLLRAGVDADFVIVGPDEGDLPALQERIATAGSGDRVRYEGSVPPGAGRDRMARADVYVLPSFSEPFPMSVLEALSVGTPTVISETCHIADRLGDAVAVFAEPATGDDPERAAVALADAIGRLLADPSARRALSARGRRAIEEGFSIARIGDLLDGYYAGGASAGERRPADSD</sequence>
<name>A0AAJ5W183_9MICO</name>
<gene>
    <name evidence="5" type="ORF">P0Y48_13060</name>
</gene>
<proteinExistence type="predicted"/>
<evidence type="ECO:0000313" key="5">
    <source>
        <dbReference type="EMBL" id="WEK13373.1"/>
    </source>
</evidence>
<evidence type="ECO:0000259" key="4">
    <source>
        <dbReference type="Pfam" id="PF13439"/>
    </source>
</evidence>
<dbReference type="Pfam" id="PF00534">
    <property type="entry name" value="Glycos_transf_1"/>
    <property type="match status" value="1"/>
</dbReference>
<keyword evidence="2 5" id="KW-0808">Transferase</keyword>
<accession>A0AAJ5W183</accession>